<dbReference type="Proteomes" id="UP001057402">
    <property type="component" value="Chromosome 3"/>
</dbReference>
<reference evidence="2" key="1">
    <citation type="journal article" date="2023" name="Front. Plant Sci.">
        <title>Chromosomal-level genome assembly of Melastoma candidum provides insights into trichome evolution.</title>
        <authorList>
            <person name="Zhong Y."/>
            <person name="Wu W."/>
            <person name="Sun C."/>
            <person name="Zou P."/>
            <person name="Liu Y."/>
            <person name="Dai S."/>
            <person name="Zhou R."/>
        </authorList>
    </citation>
    <scope>NUCLEOTIDE SEQUENCE [LARGE SCALE GENOMIC DNA]</scope>
</reference>
<keyword evidence="2" id="KW-1185">Reference proteome</keyword>
<protein>
    <submittedName>
        <fullName evidence="1">Uncharacterized protein</fullName>
    </submittedName>
</protein>
<dbReference type="EMBL" id="CM042882">
    <property type="protein sequence ID" value="KAI4381063.1"/>
    <property type="molecule type" value="Genomic_DNA"/>
</dbReference>
<sequence length="307" mass="34409">MKGKGILAAGDVGYAPNLSPVPEDPVIRFRHQALLQDYRDLQKETDAMKRKMEILMERKLTLLAEVQFLRRRYRYFMDNQISQPPHSRHNVKPKNSGTKSEAAKRKEPQGMTVSGSNAKKQKTSTMKRDASPPVNSKQGTKNVVLHNSSMSLDMNQRNPLVGSRDSPLLNTQSAYELPQKQMLYQEGDTTMRQPAPGFDLNEISAEELQTGNNQPRTEVAYIIPSSGGIEEHGNEINSAVYTNRTSMKGPNKAGKRRITWQDHVVVGLFKGSSCSYVLLSLIWFDVSVLFCKEQYPIGCIVSIGPEP</sequence>
<evidence type="ECO:0000313" key="1">
    <source>
        <dbReference type="EMBL" id="KAI4381063.1"/>
    </source>
</evidence>
<proteinExistence type="predicted"/>
<name>A0ACB9RUI7_9MYRT</name>
<organism evidence="1 2">
    <name type="scientific">Melastoma candidum</name>
    <dbReference type="NCBI Taxonomy" id="119954"/>
    <lineage>
        <taxon>Eukaryota</taxon>
        <taxon>Viridiplantae</taxon>
        <taxon>Streptophyta</taxon>
        <taxon>Embryophyta</taxon>
        <taxon>Tracheophyta</taxon>
        <taxon>Spermatophyta</taxon>
        <taxon>Magnoliopsida</taxon>
        <taxon>eudicotyledons</taxon>
        <taxon>Gunneridae</taxon>
        <taxon>Pentapetalae</taxon>
        <taxon>rosids</taxon>
        <taxon>malvids</taxon>
        <taxon>Myrtales</taxon>
        <taxon>Melastomataceae</taxon>
        <taxon>Melastomatoideae</taxon>
        <taxon>Melastomateae</taxon>
        <taxon>Melastoma</taxon>
    </lineage>
</organism>
<gene>
    <name evidence="1" type="ORF">MLD38_007179</name>
</gene>
<accession>A0ACB9RUI7</accession>
<comment type="caution">
    <text evidence="1">The sequence shown here is derived from an EMBL/GenBank/DDBJ whole genome shotgun (WGS) entry which is preliminary data.</text>
</comment>
<evidence type="ECO:0000313" key="2">
    <source>
        <dbReference type="Proteomes" id="UP001057402"/>
    </source>
</evidence>